<dbReference type="PANTHER" id="PTHR11955">
    <property type="entry name" value="FATTY ACID BINDING PROTEIN"/>
    <property type="match status" value="1"/>
</dbReference>
<organism evidence="4">
    <name type="scientific">Darwinula stevensoni</name>
    <dbReference type="NCBI Taxonomy" id="69355"/>
    <lineage>
        <taxon>Eukaryota</taxon>
        <taxon>Metazoa</taxon>
        <taxon>Ecdysozoa</taxon>
        <taxon>Arthropoda</taxon>
        <taxon>Crustacea</taxon>
        <taxon>Oligostraca</taxon>
        <taxon>Ostracoda</taxon>
        <taxon>Podocopa</taxon>
        <taxon>Podocopida</taxon>
        <taxon>Darwinulocopina</taxon>
        <taxon>Darwinuloidea</taxon>
        <taxon>Darwinulidae</taxon>
        <taxon>Darwinula</taxon>
    </lineage>
</organism>
<dbReference type="EMBL" id="CAJPEV010000355">
    <property type="protein sequence ID" value="CAG0884384.1"/>
    <property type="molecule type" value="Genomic_DNA"/>
</dbReference>
<dbReference type="EMBL" id="LR899872">
    <property type="protein sequence ID" value="CAD7243031.1"/>
    <property type="molecule type" value="Genomic_DNA"/>
</dbReference>
<dbReference type="Proteomes" id="UP000677054">
    <property type="component" value="Unassembled WGS sequence"/>
</dbReference>
<dbReference type="Pfam" id="PF00061">
    <property type="entry name" value="Lipocalin"/>
    <property type="match status" value="1"/>
</dbReference>
<dbReference type="AlphaFoldDB" id="A0A7R8X578"/>
<gene>
    <name evidence="4" type="ORF">DSTB1V02_LOCUS2969</name>
</gene>
<dbReference type="InterPro" id="IPR012674">
    <property type="entry name" value="Calycin"/>
</dbReference>
<dbReference type="GO" id="GO:0008289">
    <property type="term" value="F:lipid binding"/>
    <property type="evidence" value="ECO:0007669"/>
    <property type="project" value="UniProtKB-KW"/>
</dbReference>
<name>A0A7R8X578_9CRUS</name>
<dbReference type="InterPro" id="IPR031259">
    <property type="entry name" value="ILBP"/>
</dbReference>
<evidence type="ECO:0000256" key="2">
    <source>
        <dbReference type="ARBA" id="ARBA00023121"/>
    </source>
</evidence>
<accession>A0A7R8X578</accession>
<evidence type="ECO:0000256" key="1">
    <source>
        <dbReference type="ARBA" id="ARBA00008390"/>
    </source>
</evidence>
<evidence type="ECO:0000259" key="3">
    <source>
        <dbReference type="Pfam" id="PF00061"/>
    </source>
</evidence>
<dbReference type="OrthoDB" id="354351at2759"/>
<dbReference type="InterPro" id="IPR000566">
    <property type="entry name" value="Lipocln_cytosolic_FA-bd_dom"/>
</dbReference>
<evidence type="ECO:0000313" key="4">
    <source>
        <dbReference type="EMBL" id="CAD7243031.1"/>
    </source>
</evidence>
<dbReference type="SUPFAM" id="SSF50814">
    <property type="entry name" value="Lipocalins"/>
    <property type="match status" value="1"/>
</dbReference>
<reference evidence="4" key="1">
    <citation type="submission" date="2020-11" db="EMBL/GenBank/DDBJ databases">
        <authorList>
            <person name="Tran Van P."/>
        </authorList>
    </citation>
    <scope>NUCLEOTIDE SEQUENCE</scope>
</reference>
<evidence type="ECO:0000313" key="5">
    <source>
        <dbReference type="Proteomes" id="UP000677054"/>
    </source>
</evidence>
<dbReference type="PRINTS" id="PR00178">
    <property type="entry name" value="FATTYACIDBP"/>
</dbReference>
<proteinExistence type="inferred from homology"/>
<comment type="similarity">
    <text evidence="1">Belongs to the calycin superfamily. Fatty-acid binding protein (FABP) family.</text>
</comment>
<dbReference type="CDD" id="cd00742">
    <property type="entry name" value="FABP"/>
    <property type="match status" value="1"/>
</dbReference>
<sequence length="117" mass="12889">MTGVGMVMRKLGSTAKPVQDIKVENGKWTIITTTTFKTTNIEFRLGEEFEETTADGRKVMTKMTLEKNKLTQDQKGVNGGKDSVLVREVNGDTLTMTLTADNVVCKRTYKLVNLAAG</sequence>
<dbReference type="InterPro" id="IPR000463">
    <property type="entry name" value="Fatty_acid-bd"/>
</dbReference>
<keyword evidence="2" id="KW-0446">Lipid-binding</keyword>
<keyword evidence="5" id="KW-1185">Reference proteome</keyword>
<protein>
    <recommendedName>
        <fullName evidence="3">Lipocalin/cytosolic fatty-acid binding domain-containing protein</fullName>
    </recommendedName>
</protein>
<dbReference type="Gene3D" id="2.40.128.20">
    <property type="match status" value="1"/>
</dbReference>
<feature type="domain" description="Lipocalin/cytosolic fatty-acid binding" evidence="3">
    <location>
        <begin position="3"/>
        <end position="110"/>
    </location>
</feature>